<sequence>MCGEPIRTTCNKDCAFGCDCPPGLIRTRSKKYCVKINECPPKCPDNSRYKPCLSTCAPKCGQRHPGNCVTICRRGGCVCNEGYAEAEQDGLLICVPQQDCSRYAPLSTPFPPTTTGSVGGGGVSFGTSSGVSQPSGPLPGPGTGDPPPGAEGSFPQHGPSRDTAVHGTGGGGLFVNAPGTAPQGTPQYPQGGHGNRPQEGTPSGVTSVQRSSPSLGFPQSTSSQGTTYQTGGGKPFQQGPTMPTTPQYHPPSNAGYTGGSYTYNTGHSTVGNGGSVYTPGNVVGSTVVVTGGNSGYSGGTPCIVQGVPCSTFTYSTTSRPPCPQC</sequence>
<protein>
    <submittedName>
        <fullName evidence="1">Uncharacterized protein</fullName>
    </submittedName>
</protein>
<dbReference type="Proteomes" id="UP000821845">
    <property type="component" value="Chromosome 8"/>
</dbReference>
<dbReference type="EMBL" id="CM023488">
    <property type="protein sequence ID" value="KAH6924452.1"/>
    <property type="molecule type" value="Genomic_DNA"/>
</dbReference>
<accession>A0ACB7RNA6</accession>
<organism evidence="1 2">
    <name type="scientific">Hyalomma asiaticum</name>
    <name type="common">Tick</name>
    <dbReference type="NCBI Taxonomy" id="266040"/>
    <lineage>
        <taxon>Eukaryota</taxon>
        <taxon>Metazoa</taxon>
        <taxon>Ecdysozoa</taxon>
        <taxon>Arthropoda</taxon>
        <taxon>Chelicerata</taxon>
        <taxon>Arachnida</taxon>
        <taxon>Acari</taxon>
        <taxon>Parasitiformes</taxon>
        <taxon>Ixodida</taxon>
        <taxon>Ixodoidea</taxon>
        <taxon>Ixodidae</taxon>
        <taxon>Hyalomminae</taxon>
        <taxon>Hyalomma</taxon>
    </lineage>
</organism>
<evidence type="ECO:0000313" key="2">
    <source>
        <dbReference type="Proteomes" id="UP000821845"/>
    </source>
</evidence>
<name>A0ACB7RNA6_HYAAI</name>
<reference evidence="1" key="1">
    <citation type="submission" date="2020-05" db="EMBL/GenBank/DDBJ databases">
        <title>Large-scale comparative analyses of tick genomes elucidate their genetic diversity and vector capacities.</title>
        <authorList>
            <person name="Jia N."/>
            <person name="Wang J."/>
            <person name="Shi W."/>
            <person name="Du L."/>
            <person name="Sun Y."/>
            <person name="Zhan W."/>
            <person name="Jiang J."/>
            <person name="Wang Q."/>
            <person name="Zhang B."/>
            <person name="Ji P."/>
            <person name="Sakyi L.B."/>
            <person name="Cui X."/>
            <person name="Yuan T."/>
            <person name="Jiang B."/>
            <person name="Yang W."/>
            <person name="Lam T.T.-Y."/>
            <person name="Chang Q."/>
            <person name="Ding S."/>
            <person name="Wang X."/>
            <person name="Zhu J."/>
            <person name="Ruan X."/>
            <person name="Zhao L."/>
            <person name="Wei J."/>
            <person name="Que T."/>
            <person name="Du C."/>
            <person name="Cheng J."/>
            <person name="Dai P."/>
            <person name="Han X."/>
            <person name="Huang E."/>
            <person name="Gao Y."/>
            <person name="Liu J."/>
            <person name="Shao H."/>
            <person name="Ye R."/>
            <person name="Li L."/>
            <person name="Wei W."/>
            <person name="Wang X."/>
            <person name="Wang C."/>
            <person name="Yang T."/>
            <person name="Huo Q."/>
            <person name="Li W."/>
            <person name="Guo W."/>
            <person name="Chen H."/>
            <person name="Zhou L."/>
            <person name="Ni X."/>
            <person name="Tian J."/>
            <person name="Zhou Y."/>
            <person name="Sheng Y."/>
            <person name="Liu T."/>
            <person name="Pan Y."/>
            <person name="Xia L."/>
            <person name="Li J."/>
            <person name="Zhao F."/>
            <person name="Cao W."/>
        </authorList>
    </citation>
    <scope>NUCLEOTIDE SEQUENCE</scope>
    <source>
        <strain evidence="1">Hyas-2018</strain>
    </source>
</reference>
<keyword evidence="2" id="KW-1185">Reference proteome</keyword>
<evidence type="ECO:0000313" key="1">
    <source>
        <dbReference type="EMBL" id="KAH6924452.1"/>
    </source>
</evidence>
<comment type="caution">
    <text evidence="1">The sequence shown here is derived from an EMBL/GenBank/DDBJ whole genome shotgun (WGS) entry which is preliminary data.</text>
</comment>
<proteinExistence type="predicted"/>
<gene>
    <name evidence="1" type="ORF">HPB50_017786</name>
</gene>